<dbReference type="Proteomes" id="UP000178230">
    <property type="component" value="Unassembled WGS sequence"/>
</dbReference>
<accession>A0A1F5YJ40</accession>
<gene>
    <name evidence="13" type="ORF">A2Y99_03595</name>
</gene>
<dbReference type="Pfam" id="PF05746">
    <property type="entry name" value="DALR_1"/>
    <property type="match status" value="2"/>
</dbReference>
<dbReference type="PRINTS" id="PR01038">
    <property type="entry name" value="TRNASYNTHARG"/>
</dbReference>
<feature type="region of interest" description="Disordered" evidence="10">
    <location>
        <begin position="637"/>
        <end position="672"/>
    </location>
</feature>
<keyword evidence="5 9" id="KW-0067">ATP-binding</keyword>
<dbReference type="EC" id="6.1.1.19" evidence="2"/>
<keyword evidence="6 9" id="KW-0648">Protein biosynthesis</keyword>
<evidence type="ECO:0000256" key="7">
    <source>
        <dbReference type="ARBA" id="ARBA00023146"/>
    </source>
</evidence>
<keyword evidence="3 9" id="KW-0436">Ligase</keyword>
<evidence type="ECO:0000313" key="13">
    <source>
        <dbReference type="EMBL" id="OGG00186.1"/>
    </source>
</evidence>
<dbReference type="PANTHER" id="PTHR11956">
    <property type="entry name" value="ARGINYL-TRNA SYNTHETASE"/>
    <property type="match status" value="1"/>
</dbReference>
<evidence type="ECO:0000256" key="5">
    <source>
        <dbReference type="ARBA" id="ARBA00022840"/>
    </source>
</evidence>
<evidence type="ECO:0000256" key="1">
    <source>
        <dbReference type="ARBA" id="ARBA00005594"/>
    </source>
</evidence>
<dbReference type="Pfam" id="PF00750">
    <property type="entry name" value="tRNA-synt_1d"/>
    <property type="match status" value="1"/>
</dbReference>
<dbReference type="GO" id="GO:0005737">
    <property type="term" value="C:cytoplasm"/>
    <property type="evidence" value="ECO:0007669"/>
    <property type="project" value="InterPro"/>
</dbReference>
<comment type="caution">
    <text evidence="13">The sequence shown here is derived from an EMBL/GenBank/DDBJ whole genome shotgun (WGS) entry which is preliminary data.</text>
</comment>
<dbReference type="SUPFAM" id="SSF47323">
    <property type="entry name" value="Anticodon-binding domain of a subclass of class I aminoacyl-tRNA synthetases"/>
    <property type="match status" value="2"/>
</dbReference>
<dbReference type="EMBL" id="MFIY01000020">
    <property type="protein sequence ID" value="OGG00186.1"/>
    <property type="molecule type" value="Genomic_DNA"/>
</dbReference>
<dbReference type="AlphaFoldDB" id="A0A1F5YJ40"/>
<evidence type="ECO:0000256" key="10">
    <source>
        <dbReference type="SAM" id="MobiDB-lite"/>
    </source>
</evidence>
<evidence type="ECO:0000259" key="11">
    <source>
        <dbReference type="SMART" id="SM00836"/>
    </source>
</evidence>
<dbReference type="Pfam" id="PF03485">
    <property type="entry name" value="Arg_tRNA_synt_N"/>
    <property type="match status" value="1"/>
</dbReference>
<dbReference type="SMART" id="SM01016">
    <property type="entry name" value="Arg_tRNA_synt_N"/>
    <property type="match status" value="1"/>
</dbReference>
<proteinExistence type="inferred from homology"/>
<dbReference type="InterPro" id="IPR008909">
    <property type="entry name" value="DALR_anticod-bd"/>
</dbReference>
<comment type="catalytic activity">
    <reaction evidence="8">
        <text>tRNA(Arg) + L-arginine + ATP = L-arginyl-tRNA(Arg) + AMP + diphosphate</text>
        <dbReference type="Rhea" id="RHEA:20301"/>
        <dbReference type="Rhea" id="RHEA-COMP:9658"/>
        <dbReference type="Rhea" id="RHEA-COMP:9673"/>
        <dbReference type="ChEBI" id="CHEBI:30616"/>
        <dbReference type="ChEBI" id="CHEBI:32682"/>
        <dbReference type="ChEBI" id="CHEBI:33019"/>
        <dbReference type="ChEBI" id="CHEBI:78442"/>
        <dbReference type="ChEBI" id="CHEBI:78513"/>
        <dbReference type="ChEBI" id="CHEBI:456215"/>
        <dbReference type="EC" id="6.1.1.19"/>
    </reaction>
</comment>
<dbReference type="SMART" id="SM00836">
    <property type="entry name" value="DALR_1"/>
    <property type="match status" value="1"/>
</dbReference>
<organism evidence="13 14">
    <name type="scientific">Candidatus Gottesmanbacteria bacterium RBG_13_37_7</name>
    <dbReference type="NCBI Taxonomy" id="1798369"/>
    <lineage>
        <taxon>Bacteria</taxon>
        <taxon>Candidatus Gottesmaniibacteriota</taxon>
    </lineage>
</organism>
<sequence>QKEDLLKKFMAEDKSSLISQLRGLVYHTVSNLYGKEMPNFNIYEVQLAHPKREDYGDYTTNIALILAGRLKKQSREIAENICLRLNDSIRKHQKISHIPYNISHKDLNRGSIEVLEKCNIAGSGFINMWLSHNYLSSYIMGLLNQEKTVKSTQSPNILPSPLTGKKIMVEYTDPNPFKEFHIGHLYSNGVGESLSRLLESLGADVKRADYFGDVGMHVAKSIWGMKQKHTTHNPQLTTGLVLRELEKRTLSERMRFLGECYTLGASTYEVESEAKEEMKDINYLVYIVAQEYVREKYGFEPQINYRKYVKVDKDMLVMIRELFVHGREWSMEYFKAICKRMGTVFDYFYPESMVGEIGTKLVWDNVKKSIFEESEGAVVFRADAYGLHTRVFINALGLPTYEAKEMGLAPSKFRDFPYDLSINVTGNEINEYFQVVMTAFSFINPDLWKKTKHLGHGMVRLPEGKMSSRTGKILTGEELLEEVKKKIYNILQKSEIKYKKKEQEDIAEKAAIAAVKYSLLKVGLPSDIIFDIEKSVSFEGESGPYLMYTHARCRSVLRKAQNNETMKQCNNVTMKGNINTLQFNPEELAVLRTLYRFPEVVVEATKNLSPSVLCAYLFDLSQRYNLFYDKHPILKPRNRQQATDNRQQSFSSDGGEATTSTPRTVERLKQNLPLQNSMEESDVINFRLALTEATAIVLKKGLYLLGIAAVERM</sequence>
<dbReference type="GO" id="GO:0004814">
    <property type="term" value="F:arginine-tRNA ligase activity"/>
    <property type="evidence" value="ECO:0007669"/>
    <property type="project" value="UniProtKB-EC"/>
</dbReference>
<evidence type="ECO:0000313" key="14">
    <source>
        <dbReference type="Proteomes" id="UP000178230"/>
    </source>
</evidence>
<dbReference type="GO" id="GO:0005524">
    <property type="term" value="F:ATP binding"/>
    <property type="evidence" value="ECO:0007669"/>
    <property type="project" value="UniProtKB-KW"/>
</dbReference>
<feature type="domain" description="DALR anticodon binding" evidence="11">
    <location>
        <begin position="546"/>
        <end position="713"/>
    </location>
</feature>
<dbReference type="Gene3D" id="3.40.50.620">
    <property type="entry name" value="HUPs"/>
    <property type="match status" value="1"/>
</dbReference>
<dbReference type="InterPro" id="IPR035684">
    <property type="entry name" value="ArgRS_core"/>
</dbReference>
<evidence type="ECO:0000256" key="8">
    <source>
        <dbReference type="ARBA" id="ARBA00049339"/>
    </source>
</evidence>
<protein>
    <recommendedName>
        <fullName evidence="2">arginine--tRNA ligase</fullName>
        <ecNumber evidence="2">6.1.1.19</ecNumber>
    </recommendedName>
</protein>
<evidence type="ECO:0000256" key="4">
    <source>
        <dbReference type="ARBA" id="ARBA00022741"/>
    </source>
</evidence>
<dbReference type="PANTHER" id="PTHR11956:SF5">
    <property type="entry name" value="ARGININE--TRNA LIGASE, CYTOPLASMIC"/>
    <property type="match status" value="1"/>
</dbReference>
<dbReference type="SUPFAM" id="SSF52374">
    <property type="entry name" value="Nucleotidylyl transferase"/>
    <property type="match status" value="1"/>
</dbReference>
<name>A0A1F5YJ40_9BACT</name>
<evidence type="ECO:0000256" key="2">
    <source>
        <dbReference type="ARBA" id="ARBA00012837"/>
    </source>
</evidence>
<keyword evidence="7 9" id="KW-0030">Aminoacyl-tRNA synthetase</keyword>
<dbReference type="InterPro" id="IPR005148">
    <property type="entry name" value="Arg-tRNA-synth_N"/>
</dbReference>
<reference evidence="13 14" key="1">
    <citation type="journal article" date="2016" name="Nat. Commun.">
        <title>Thousands of microbial genomes shed light on interconnected biogeochemical processes in an aquifer system.</title>
        <authorList>
            <person name="Anantharaman K."/>
            <person name="Brown C.T."/>
            <person name="Hug L.A."/>
            <person name="Sharon I."/>
            <person name="Castelle C.J."/>
            <person name="Probst A.J."/>
            <person name="Thomas B.C."/>
            <person name="Singh A."/>
            <person name="Wilkins M.J."/>
            <person name="Karaoz U."/>
            <person name="Brodie E.L."/>
            <person name="Williams K.H."/>
            <person name="Hubbard S.S."/>
            <person name="Banfield J.F."/>
        </authorList>
    </citation>
    <scope>NUCLEOTIDE SEQUENCE [LARGE SCALE GENOMIC DNA]</scope>
</reference>
<dbReference type="Gene3D" id="1.10.730.10">
    <property type="entry name" value="Isoleucyl-tRNA Synthetase, Domain 1"/>
    <property type="match status" value="1"/>
</dbReference>
<comment type="similarity">
    <text evidence="1 9">Belongs to the class-I aminoacyl-tRNA synthetase family.</text>
</comment>
<evidence type="ECO:0000256" key="6">
    <source>
        <dbReference type="ARBA" id="ARBA00022917"/>
    </source>
</evidence>
<feature type="domain" description="Arginyl tRNA synthetase N-terminal" evidence="12">
    <location>
        <begin position="19"/>
        <end position="130"/>
    </location>
</feature>
<evidence type="ECO:0000256" key="3">
    <source>
        <dbReference type="ARBA" id="ARBA00022598"/>
    </source>
</evidence>
<dbReference type="Gene3D" id="3.30.1360.70">
    <property type="entry name" value="Arginyl tRNA synthetase N-terminal domain"/>
    <property type="match status" value="1"/>
</dbReference>
<dbReference type="InterPro" id="IPR014729">
    <property type="entry name" value="Rossmann-like_a/b/a_fold"/>
</dbReference>
<evidence type="ECO:0000256" key="9">
    <source>
        <dbReference type="RuleBase" id="RU363038"/>
    </source>
</evidence>
<dbReference type="InterPro" id="IPR001278">
    <property type="entry name" value="Arg-tRNA-ligase"/>
</dbReference>
<feature type="non-terminal residue" evidence="13">
    <location>
        <position position="1"/>
    </location>
</feature>
<feature type="compositionally biased region" description="Polar residues" evidence="10">
    <location>
        <begin position="639"/>
        <end position="663"/>
    </location>
</feature>
<evidence type="ECO:0000259" key="12">
    <source>
        <dbReference type="SMART" id="SM01016"/>
    </source>
</evidence>
<dbReference type="GO" id="GO:0006420">
    <property type="term" value="P:arginyl-tRNA aminoacylation"/>
    <property type="evidence" value="ECO:0007669"/>
    <property type="project" value="InterPro"/>
</dbReference>
<keyword evidence="4 9" id="KW-0547">Nucleotide-binding</keyword>
<dbReference type="InterPro" id="IPR009080">
    <property type="entry name" value="tRNAsynth_Ia_anticodon-bd"/>
</dbReference>
<dbReference type="InterPro" id="IPR036695">
    <property type="entry name" value="Arg-tRNA-synth_N_sf"/>
</dbReference>
<dbReference type="SUPFAM" id="SSF55190">
    <property type="entry name" value="Arginyl-tRNA synthetase (ArgRS), N-terminal 'additional' domain"/>
    <property type="match status" value="1"/>
</dbReference>